<comment type="caution">
    <text evidence="2">The sequence shown here is derived from an EMBL/GenBank/DDBJ whole genome shotgun (WGS) entry which is preliminary data.</text>
</comment>
<gene>
    <name evidence="2" type="ORF">KQI20_05810</name>
</gene>
<organism evidence="2 3">
    <name type="scientific">Intestinibacter bartlettii</name>
    <dbReference type="NCBI Taxonomy" id="261299"/>
    <lineage>
        <taxon>Bacteria</taxon>
        <taxon>Bacillati</taxon>
        <taxon>Bacillota</taxon>
        <taxon>Clostridia</taxon>
        <taxon>Peptostreptococcales</taxon>
        <taxon>Peptostreptococcaceae</taxon>
        <taxon>Intestinibacter</taxon>
    </lineage>
</organism>
<dbReference type="Pfam" id="PF20226">
    <property type="entry name" value="DUF6585"/>
    <property type="match status" value="1"/>
</dbReference>
<reference evidence="2 3" key="1">
    <citation type="submission" date="2021-06" db="EMBL/GenBank/DDBJ databases">
        <authorList>
            <person name="Sun Q."/>
            <person name="Li D."/>
        </authorList>
    </citation>
    <scope>NUCLEOTIDE SEQUENCE [LARGE SCALE GENOMIC DNA]</scope>
    <source>
        <strain evidence="2 3">N19</strain>
    </source>
</reference>
<proteinExistence type="predicted"/>
<protein>
    <submittedName>
        <fullName evidence="2">Uncharacterized protein</fullName>
    </submittedName>
</protein>
<evidence type="ECO:0000313" key="2">
    <source>
        <dbReference type="EMBL" id="MBU5335949.1"/>
    </source>
</evidence>
<feature type="transmembrane region" description="Helical" evidence="1">
    <location>
        <begin position="42"/>
        <end position="62"/>
    </location>
</feature>
<evidence type="ECO:0000256" key="1">
    <source>
        <dbReference type="SAM" id="Phobius"/>
    </source>
</evidence>
<dbReference type="InterPro" id="IPR048136">
    <property type="entry name" value="STM3941-like"/>
</dbReference>
<dbReference type="InterPro" id="IPR046492">
    <property type="entry name" value="DUF6585"/>
</dbReference>
<name>A0ABS6DVW2_9FIRM</name>
<sequence length="164" mass="19265">MNNKEIVINPSKSKKVSYVVVFALVALVYLVMMRFNWITRELGIGLIIFCACVSLYFLYSLYFPKASLVINQEGIKEKAIRGKGLIKWDKISEIYICVIPKKKYDTYFLGIKYRKDENDKRKVKFKGKVNERVGDAVLTLDELDIEPYDIYNSIQKYYSKFIRK</sequence>
<keyword evidence="1" id="KW-0812">Transmembrane</keyword>
<accession>A0ABS6DVW2</accession>
<dbReference type="Proteomes" id="UP001196301">
    <property type="component" value="Unassembled WGS sequence"/>
</dbReference>
<dbReference type="NCBIfam" id="NF041635">
    <property type="entry name" value="STM3941_fam"/>
    <property type="match status" value="1"/>
</dbReference>
<dbReference type="EMBL" id="JAHLOQ010000012">
    <property type="protein sequence ID" value="MBU5335949.1"/>
    <property type="molecule type" value="Genomic_DNA"/>
</dbReference>
<keyword evidence="1" id="KW-1133">Transmembrane helix</keyword>
<keyword evidence="1" id="KW-0472">Membrane</keyword>
<evidence type="ECO:0000313" key="3">
    <source>
        <dbReference type="Proteomes" id="UP001196301"/>
    </source>
</evidence>
<feature type="transmembrane region" description="Helical" evidence="1">
    <location>
        <begin position="16"/>
        <end position="35"/>
    </location>
</feature>
<keyword evidence="3" id="KW-1185">Reference proteome</keyword>
<dbReference type="RefSeq" id="WP_216569083.1">
    <property type="nucleotide sequence ID" value="NZ_JAHLOQ010000012.1"/>
</dbReference>